<keyword evidence="15" id="KW-1185">Reference proteome</keyword>
<dbReference type="InterPro" id="IPR001881">
    <property type="entry name" value="EGF-like_Ca-bd_dom"/>
</dbReference>
<comment type="caution">
    <text evidence="8">Lacks conserved residue(s) required for the propagation of feature annotation.</text>
</comment>
<gene>
    <name evidence="14" type="ORF">CSSPJE1EN2_LOCUS12521</name>
</gene>
<evidence type="ECO:0000259" key="12">
    <source>
        <dbReference type="PROSITE" id="PS50011"/>
    </source>
</evidence>
<accession>A0ABP1B417</accession>
<dbReference type="Gene3D" id="1.10.510.10">
    <property type="entry name" value="Transferase(Phosphotransferase) domain 1"/>
    <property type="match status" value="1"/>
</dbReference>
<dbReference type="InterPro" id="IPR017441">
    <property type="entry name" value="Protein_kinase_ATP_BS"/>
</dbReference>
<evidence type="ECO:0000256" key="5">
    <source>
        <dbReference type="ARBA" id="ARBA00022777"/>
    </source>
</evidence>
<keyword evidence="5" id="KW-0418">Kinase</keyword>
<evidence type="ECO:0000313" key="14">
    <source>
        <dbReference type="EMBL" id="CAK9869763.1"/>
    </source>
</evidence>
<keyword evidence="4 9" id="KW-0547">Nucleotide-binding</keyword>
<keyword evidence="7" id="KW-1015">Disulfide bond</keyword>
<dbReference type="InterPro" id="IPR000742">
    <property type="entry name" value="EGF"/>
</dbReference>
<keyword evidence="11" id="KW-1133">Transmembrane helix</keyword>
<feature type="domain" description="Protein kinase" evidence="12">
    <location>
        <begin position="457"/>
        <end position="736"/>
    </location>
</feature>
<dbReference type="EMBL" id="OZ023720">
    <property type="protein sequence ID" value="CAK9869763.1"/>
    <property type="molecule type" value="Genomic_DNA"/>
</dbReference>
<dbReference type="PROSITE" id="PS50011">
    <property type="entry name" value="PROTEIN_KINASE_DOM"/>
    <property type="match status" value="1"/>
</dbReference>
<dbReference type="SMART" id="SM00179">
    <property type="entry name" value="EGF_CA"/>
    <property type="match status" value="1"/>
</dbReference>
<protein>
    <recommendedName>
        <fullName evidence="16">Protein kinase domain-containing protein</fullName>
    </recommendedName>
</protein>
<dbReference type="PROSITE" id="PS01187">
    <property type="entry name" value="EGF_CA"/>
    <property type="match status" value="1"/>
</dbReference>
<dbReference type="PROSITE" id="PS00010">
    <property type="entry name" value="ASX_HYDROXYL"/>
    <property type="match status" value="1"/>
</dbReference>
<dbReference type="Pfam" id="PF00069">
    <property type="entry name" value="Pkinase"/>
    <property type="match status" value="1"/>
</dbReference>
<evidence type="ECO:0000256" key="6">
    <source>
        <dbReference type="ARBA" id="ARBA00022840"/>
    </source>
</evidence>
<evidence type="ECO:0000256" key="10">
    <source>
        <dbReference type="SAM" id="MobiDB-lite"/>
    </source>
</evidence>
<evidence type="ECO:0000259" key="13">
    <source>
        <dbReference type="PROSITE" id="PS50026"/>
    </source>
</evidence>
<keyword evidence="11" id="KW-0472">Membrane</keyword>
<keyword evidence="2" id="KW-0808">Transferase</keyword>
<feature type="binding site" evidence="9">
    <location>
        <position position="486"/>
    </location>
    <ligand>
        <name>ATP</name>
        <dbReference type="ChEBI" id="CHEBI:30616"/>
    </ligand>
</feature>
<evidence type="ECO:0000256" key="3">
    <source>
        <dbReference type="ARBA" id="ARBA00022729"/>
    </source>
</evidence>
<dbReference type="InterPro" id="IPR000152">
    <property type="entry name" value="EGF-type_Asp/Asn_hydroxyl_site"/>
</dbReference>
<evidence type="ECO:0000256" key="4">
    <source>
        <dbReference type="ARBA" id="ARBA00022741"/>
    </source>
</evidence>
<dbReference type="SMART" id="SM00181">
    <property type="entry name" value="EGF"/>
    <property type="match status" value="2"/>
</dbReference>
<evidence type="ECO:0000256" key="7">
    <source>
        <dbReference type="ARBA" id="ARBA00023157"/>
    </source>
</evidence>
<dbReference type="Gene3D" id="3.30.200.20">
    <property type="entry name" value="Phosphorylase Kinase, domain 1"/>
    <property type="match status" value="1"/>
</dbReference>
<dbReference type="InterPro" id="IPR025287">
    <property type="entry name" value="WAK_GUB"/>
</dbReference>
<sequence length="802" mass="86028">MKEKEFFMNLVSAKIEEEFVFLLAKLLIMVFSSSSNNNSCLSQCGSVVVPYPFGTAPGCGLPEFQLSCIGSNSSDAPIANTSSWSFSVDPVLLLSIPSGEFQVTVISNNNLCLNTTSVKALACSGSTNLGHAEFNLAPPPSPYVLTDQNVFFGAGCNATVNVTFDGSGNSEQTCKTGCNKPVGYPYPYCDNCCTIPVPQGTRTVDFYGGVLGNNAAAADQAGTSSCGFSTFLQKNSYTPAVVSGGDGGDGSAAGQQELPSNATLGSGHWVAALEWAIPGPSCVDAITLNNYSLCATNATCTASNTTGYKCACPSGFYGNAYNLSRMGCQDINECNNAMNSCAPNAICTNMPGSYNCSCYGGYSGDGFGNGTGCTAQKSHNQNISLIAGLSTAAILTGLGGGLLTLFCFKRGKKRNQFTRRNIEALGNMKDFLLASSDGESTTTLFSFRELEKATNRFADDHKVGTGGHGTVYKGMLETGLTVAVKKTNHVDISGSQQFLNEVLVLSQVNHRNLVKLHGCCLETEIPILVYEYVPNGNLSEHLRGEKPGTHLNWAKRMQIAIETAEAISYLHSAASPPIYHRDVKSANILLDHTFGVKVSDFGISRLMNQPDATHVSTAVQGTPGYLDPEYFHSYHLTEKSDVYSFGVILLELVTSKYPLDFNREEKEVNLTAMCVPQIKKGNVDAIVDPKLLNAEDFAETRHEIEGVANLATHCLAAQRDDRPCMKQVTEELHHIKGASQWRADRPNENEFGPEMLEKLSYFRQFLNSTQSSAKLPTPSGSAANSPTVSSRRPQNSTTTTLM</sequence>
<dbReference type="PANTHER" id="PTHR46008:SF48">
    <property type="entry name" value="PROTEIN KINASE DOMAIN-CONTAINING PROTEIN"/>
    <property type="match status" value="1"/>
</dbReference>
<dbReference type="InterPro" id="IPR018097">
    <property type="entry name" value="EGF_Ca-bd_CS"/>
</dbReference>
<name>A0ABP1B417_9BRYO</name>
<dbReference type="Proteomes" id="UP001497522">
    <property type="component" value="Chromosome 19"/>
</dbReference>
<dbReference type="CDD" id="cd00054">
    <property type="entry name" value="EGF_CA"/>
    <property type="match status" value="1"/>
</dbReference>
<dbReference type="InterPro" id="IPR008271">
    <property type="entry name" value="Ser/Thr_kinase_AS"/>
</dbReference>
<dbReference type="PROSITE" id="PS50026">
    <property type="entry name" value="EGF_3"/>
    <property type="match status" value="1"/>
</dbReference>
<evidence type="ECO:0000256" key="9">
    <source>
        <dbReference type="PROSITE-ProRule" id="PRU10141"/>
    </source>
</evidence>
<keyword evidence="6 9" id="KW-0067">ATP-binding</keyword>
<feature type="region of interest" description="Disordered" evidence="10">
    <location>
        <begin position="770"/>
        <end position="802"/>
    </location>
</feature>
<dbReference type="PROSITE" id="PS00107">
    <property type="entry name" value="PROTEIN_KINASE_ATP"/>
    <property type="match status" value="1"/>
</dbReference>
<dbReference type="SUPFAM" id="SSF57196">
    <property type="entry name" value="EGF/Laminin"/>
    <property type="match status" value="1"/>
</dbReference>
<proteinExistence type="predicted"/>
<dbReference type="InterPro" id="IPR011009">
    <property type="entry name" value="Kinase-like_dom_sf"/>
</dbReference>
<dbReference type="Gene3D" id="2.10.25.10">
    <property type="entry name" value="Laminin"/>
    <property type="match status" value="2"/>
</dbReference>
<dbReference type="InterPro" id="IPR000719">
    <property type="entry name" value="Prot_kinase_dom"/>
</dbReference>
<keyword evidence="11" id="KW-0812">Transmembrane</keyword>
<dbReference type="Pfam" id="PF12947">
    <property type="entry name" value="EGF_3"/>
    <property type="match status" value="1"/>
</dbReference>
<evidence type="ECO:0000256" key="1">
    <source>
        <dbReference type="ARBA" id="ARBA00022536"/>
    </source>
</evidence>
<dbReference type="PANTHER" id="PTHR46008">
    <property type="entry name" value="LEAF RUST 10 DISEASE-RESISTANCE LOCUS RECEPTOR-LIKE PROTEIN KINASE-LIKE 1.4"/>
    <property type="match status" value="1"/>
</dbReference>
<evidence type="ECO:0000256" key="8">
    <source>
        <dbReference type="PROSITE-ProRule" id="PRU00076"/>
    </source>
</evidence>
<keyword evidence="1 8" id="KW-0245">EGF-like domain</keyword>
<feature type="domain" description="EGF-like" evidence="13">
    <location>
        <begin position="330"/>
        <end position="368"/>
    </location>
</feature>
<evidence type="ECO:0008006" key="16">
    <source>
        <dbReference type="Google" id="ProtNLM"/>
    </source>
</evidence>
<dbReference type="CDD" id="cd14066">
    <property type="entry name" value="STKc_IRAK"/>
    <property type="match status" value="1"/>
</dbReference>
<dbReference type="SMART" id="SM00220">
    <property type="entry name" value="S_TKc"/>
    <property type="match status" value="1"/>
</dbReference>
<dbReference type="SUPFAM" id="SSF56112">
    <property type="entry name" value="Protein kinase-like (PK-like)"/>
    <property type="match status" value="1"/>
</dbReference>
<evidence type="ECO:0000256" key="2">
    <source>
        <dbReference type="ARBA" id="ARBA00022679"/>
    </source>
</evidence>
<evidence type="ECO:0000256" key="11">
    <source>
        <dbReference type="SAM" id="Phobius"/>
    </source>
</evidence>
<dbReference type="PROSITE" id="PS00108">
    <property type="entry name" value="PROTEIN_KINASE_ST"/>
    <property type="match status" value="1"/>
</dbReference>
<dbReference type="Pfam" id="PF13947">
    <property type="entry name" value="GUB_WAK_bind"/>
    <property type="match status" value="1"/>
</dbReference>
<reference evidence="14" key="1">
    <citation type="submission" date="2024-03" db="EMBL/GenBank/DDBJ databases">
        <authorList>
            <consortium name="ELIXIR-Norway"/>
            <consortium name="Elixir Norway"/>
        </authorList>
    </citation>
    <scope>NUCLEOTIDE SEQUENCE</scope>
</reference>
<evidence type="ECO:0000313" key="15">
    <source>
        <dbReference type="Proteomes" id="UP001497522"/>
    </source>
</evidence>
<feature type="transmembrane region" description="Helical" evidence="11">
    <location>
        <begin position="383"/>
        <end position="408"/>
    </location>
</feature>
<organism evidence="14 15">
    <name type="scientific">Sphagnum jensenii</name>
    <dbReference type="NCBI Taxonomy" id="128206"/>
    <lineage>
        <taxon>Eukaryota</taxon>
        <taxon>Viridiplantae</taxon>
        <taxon>Streptophyta</taxon>
        <taxon>Embryophyta</taxon>
        <taxon>Bryophyta</taxon>
        <taxon>Sphagnophytina</taxon>
        <taxon>Sphagnopsida</taxon>
        <taxon>Sphagnales</taxon>
        <taxon>Sphagnaceae</taxon>
        <taxon>Sphagnum</taxon>
    </lineage>
</organism>
<dbReference type="InterPro" id="IPR024731">
    <property type="entry name" value="NELL2-like_EGF"/>
</dbReference>
<keyword evidence="3" id="KW-0732">Signal</keyword>